<comment type="caution">
    <text evidence="2">The sequence shown here is derived from an EMBL/GenBank/DDBJ whole genome shotgun (WGS) entry which is preliminary data.</text>
</comment>
<dbReference type="AlphaFoldDB" id="A0A9Q3Q941"/>
<feature type="region of interest" description="Disordered" evidence="1">
    <location>
        <begin position="1"/>
        <end position="114"/>
    </location>
</feature>
<evidence type="ECO:0000256" key="1">
    <source>
        <dbReference type="SAM" id="MobiDB-lite"/>
    </source>
</evidence>
<feature type="compositionally biased region" description="Polar residues" evidence="1">
    <location>
        <begin position="47"/>
        <end position="73"/>
    </location>
</feature>
<protein>
    <submittedName>
        <fullName evidence="2">Uncharacterized protein</fullName>
    </submittedName>
</protein>
<evidence type="ECO:0000313" key="2">
    <source>
        <dbReference type="EMBL" id="MBW0590028.1"/>
    </source>
</evidence>
<keyword evidence="3" id="KW-1185">Reference proteome</keyword>
<dbReference type="EMBL" id="AVOT02136669">
    <property type="protein sequence ID" value="MBW0590028.1"/>
    <property type="molecule type" value="Genomic_DNA"/>
</dbReference>
<reference evidence="2" key="1">
    <citation type="submission" date="2021-03" db="EMBL/GenBank/DDBJ databases">
        <title>Draft genome sequence of rust myrtle Austropuccinia psidii MF-1, a brazilian biotype.</title>
        <authorList>
            <person name="Quecine M.C."/>
            <person name="Pachon D.M.R."/>
            <person name="Bonatelli M.L."/>
            <person name="Correr F.H."/>
            <person name="Franceschini L.M."/>
            <person name="Leite T.F."/>
            <person name="Margarido G.R.A."/>
            <person name="Almeida C.A."/>
            <person name="Ferrarezi J.A."/>
            <person name="Labate C.A."/>
        </authorList>
    </citation>
    <scope>NUCLEOTIDE SEQUENCE</scope>
    <source>
        <strain evidence="2">MF-1</strain>
    </source>
</reference>
<proteinExistence type="predicted"/>
<evidence type="ECO:0000313" key="3">
    <source>
        <dbReference type="Proteomes" id="UP000765509"/>
    </source>
</evidence>
<sequence>MSLVHLRSLGIPRNQPGEREGFSIARRPGGGHVGHSVGWKNIEGNHTHSAIHSTIQQKPQTRVQEGYGSSSSAPPTPQRSFPMEHGKQEVKSSIPLGRTWSNFLEDMSHRDTFQ</sequence>
<name>A0A9Q3Q941_9BASI</name>
<gene>
    <name evidence="2" type="ORF">O181_129743</name>
</gene>
<dbReference type="Proteomes" id="UP000765509">
    <property type="component" value="Unassembled WGS sequence"/>
</dbReference>
<organism evidence="2 3">
    <name type="scientific">Austropuccinia psidii MF-1</name>
    <dbReference type="NCBI Taxonomy" id="1389203"/>
    <lineage>
        <taxon>Eukaryota</taxon>
        <taxon>Fungi</taxon>
        <taxon>Dikarya</taxon>
        <taxon>Basidiomycota</taxon>
        <taxon>Pucciniomycotina</taxon>
        <taxon>Pucciniomycetes</taxon>
        <taxon>Pucciniales</taxon>
        <taxon>Sphaerophragmiaceae</taxon>
        <taxon>Austropuccinia</taxon>
    </lineage>
</organism>
<accession>A0A9Q3Q941</accession>